<dbReference type="Proteomes" id="UP001163846">
    <property type="component" value="Unassembled WGS sequence"/>
</dbReference>
<evidence type="ECO:0000313" key="4">
    <source>
        <dbReference type="Proteomes" id="UP001163846"/>
    </source>
</evidence>
<dbReference type="Pfam" id="PF07883">
    <property type="entry name" value="Cupin_2"/>
    <property type="match status" value="1"/>
</dbReference>
<feature type="transmembrane region" description="Helical" evidence="1">
    <location>
        <begin position="79"/>
        <end position="101"/>
    </location>
</feature>
<dbReference type="InterPro" id="IPR011051">
    <property type="entry name" value="RmlC_Cupin_sf"/>
</dbReference>
<proteinExistence type="predicted"/>
<accession>A0AA38P0V8</accession>
<sequence length="144" mass="16371">ADDDIFKVPLHWHKDHDKIITVLEGRLKVTLGKDTKVYTPESGEAFMPRGVPHALESFKGEPCVVTERTNPSEFDNKELFFRNILAIPGGLILMMQVFYYGDGYPEFPVHMPWLEKAFVKLFGGCLAPLLGHQLKYDSLKKVHA</sequence>
<keyword evidence="4" id="KW-1185">Reference proteome</keyword>
<gene>
    <name evidence="3" type="ORF">F5878DRAFT_545294</name>
</gene>
<protein>
    <recommendedName>
        <fullName evidence="2">Cupin type-2 domain-containing protein</fullName>
    </recommendedName>
</protein>
<evidence type="ECO:0000313" key="3">
    <source>
        <dbReference type="EMBL" id="KAJ3834176.1"/>
    </source>
</evidence>
<keyword evidence="1" id="KW-0812">Transmembrane</keyword>
<dbReference type="InterPro" id="IPR014710">
    <property type="entry name" value="RmlC-like_jellyroll"/>
</dbReference>
<name>A0AA38P0V8_9AGAR</name>
<dbReference type="Gene3D" id="2.60.120.10">
    <property type="entry name" value="Jelly Rolls"/>
    <property type="match status" value="1"/>
</dbReference>
<comment type="caution">
    <text evidence="3">The sequence shown here is derived from an EMBL/GenBank/DDBJ whole genome shotgun (WGS) entry which is preliminary data.</text>
</comment>
<evidence type="ECO:0000259" key="2">
    <source>
        <dbReference type="Pfam" id="PF07883"/>
    </source>
</evidence>
<keyword evidence="1" id="KW-0472">Membrane</keyword>
<reference evidence="3" key="1">
    <citation type="submission" date="2022-08" db="EMBL/GenBank/DDBJ databases">
        <authorList>
            <consortium name="DOE Joint Genome Institute"/>
            <person name="Min B."/>
            <person name="Riley R."/>
            <person name="Sierra-Patev S."/>
            <person name="Naranjo-Ortiz M."/>
            <person name="Looney B."/>
            <person name="Konkel Z."/>
            <person name="Slot J.C."/>
            <person name="Sakamoto Y."/>
            <person name="Steenwyk J.L."/>
            <person name="Rokas A."/>
            <person name="Carro J."/>
            <person name="Camarero S."/>
            <person name="Ferreira P."/>
            <person name="Molpeceres G."/>
            <person name="Ruiz-Duenas F.J."/>
            <person name="Serrano A."/>
            <person name="Henrissat B."/>
            <person name="Drula E."/>
            <person name="Hughes K.W."/>
            <person name="Mata J.L."/>
            <person name="Ishikawa N.K."/>
            <person name="Vargas-Isla R."/>
            <person name="Ushijima S."/>
            <person name="Smith C.A."/>
            <person name="Ahrendt S."/>
            <person name="Andreopoulos W."/>
            <person name="He G."/>
            <person name="Labutti K."/>
            <person name="Lipzen A."/>
            <person name="Ng V."/>
            <person name="Sandor L."/>
            <person name="Barry K."/>
            <person name="Martinez A.T."/>
            <person name="Xiao Y."/>
            <person name="Gibbons J.G."/>
            <person name="Terashima K."/>
            <person name="Hibbett D.S."/>
            <person name="Grigoriev I.V."/>
        </authorList>
    </citation>
    <scope>NUCLEOTIDE SEQUENCE</scope>
    <source>
        <strain evidence="3">TFB9207</strain>
    </source>
</reference>
<keyword evidence="1" id="KW-1133">Transmembrane helix</keyword>
<organism evidence="3 4">
    <name type="scientific">Lentinula raphanica</name>
    <dbReference type="NCBI Taxonomy" id="153919"/>
    <lineage>
        <taxon>Eukaryota</taxon>
        <taxon>Fungi</taxon>
        <taxon>Dikarya</taxon>
        <taxon>Basidiomycota</taxon>
        <taxon>Agaricomycotina</taxon>
        <taxon>Agaricomycetes</taxon>
        <taxon>Agaricomycetidae</taxon>
        <taxon>Agaricales</taxon>
        <taxon>Marasmiineae</taxon>
        <taxon>Omphalotaceae</taxon>
        <taxon>Lentinula</taxon>
    </lineage>
</organism>
<feature type="non-terminal residue" evidence="3">
    <location>
        <position position="1"/>
    </location>
</feature>
<evidence type="ECO:0000256" key="1">
    <source>
        <dbReference type="SAM" id="Phobius"/>
    </source>
</evidence>
<feature type="domain" description="Cupin type-2" evidence="2">
    <location>
        <begin position="8"/>
        <end position="65"/>
    </location>
</feature>
<dbReference type="SUPFAM" id="SSF51182">
    <property type="entry name" value="RmlC-like cupins"/>
    <property type="match status" value="1"/>
</dbReference>
<dbReference type="EMBL" id="MU806569">
    <property type="protein sequence ID" value="KAJ3834176.1"/>
    <property type="molecule type" value="Genomic_DNA"/>
</dbReference>
<dbReference type="InterPro" id="IPR013096">
    <property type="entry name" value="Cupin_2"/>
</dbReference>
<dbReference type="AlphaFoldDB" id="A0AA38P0V8"/>